<dbReference type="RefSeq" id="WP_179667639.1">
    <property type="nucleotide sequence ID" value="NZ_JACCFP010000001.1"/>
</dbReference>
<keyword evidence="4" id="KW-1185">Reference proteome</keyword>
<protein>
    <recommendedName>
        <fullName evidence="5">Mce-associated membrane protein</fullName>
    </recommendedName>
</protein>
<gene>
    <name evidence="3" type="ORF">HNR19_001822</name>
</gene>
<dbReference type="PANTHER" id="PTHR37042">
    <property type="entry name" value="OUTER MEMBRANE PROTEIN RV1973"/>
    <property type="match status" value="1"/>
</dbReference>
<evidence type="ECO:0000313" key="4">
    <source>
        <dbReference type="Proteomes" id="UP000530424"/>
    </source>
</evidence>
<reference evidence="3 4" key="1">
    <citation type="submission" date="2020-07" db="EMBL/GenBank/DDBJ databases">
        <title>Sequencing the genomes of 1000 actinobacteria strains.</title>
        <authorList>
            <person name="Klenk H.-P."/>
        </authorList>
    </citation>
    <scope>NUCLEOTIDE SEQUENCE [LARGE SCALE GENOMIC DNA]</scope>
    <source>
        <strain evidence="3 4">DSM 103833</strain>
    </source>
</reference>
<name>A0A853C1F2_9ACTN</name>
<evidence type="ECO:0000256" key="2">
    <source>
        <dbReference type="ARBA" id="ARBA00023136"/>
    </source>
</evidence>
<sequence length="225" mass="24688">MRARVRLNIALYVLVILSTVAVCFLFRSVMWNAHADKGGDTSGNWFSRSVAVVLDQQSDGATSLIGTDVGPGLVQAVKPADDEDQARWAAILDAASGMATTFLNIDYRDLDATRQAVLERATGAFQTQYEKSFKAITKLTERMESVQSGEVVWAGISSADDDSATVFLATNTKVVNVNTPQPQAKPYRMQIELELQDGDWLTRDLRFIDAEAPDLAAPKDEERGR</sequence>
<comment type="subcellular location">
    <subcellularLocation>
        <location evidence="1">Membrane</location>
    </subcellularLocation>
</comment>
<dbReference type="EMBL" id="JACCFP010000001">
    <property type="protein sequence ID" value="NYJ01124.1"/>
    <property type="molecule type" value="Genomic_DNA"/>
</dbReference>
<dbReference type="AlphaFoldDB" id="A0A853C1F2"/>
<evidence type="ECO:0000313" key="3">
    <source>
        <dbReference type="EMBL" id="NYJ01124.1"/>
    </source>
</evidence>
<comment type="caution">
    <text evidence="3">The sequence shown here is derived from an EMBL/GenBank/DDBJ whole genome shotgun (WGS) entry which is preliminary data.</text>
</comment>
<dbReference type="PANTHER" id="PTHR37042:SF4">
    <property type="entry name" value="OUTER MEMBRANE PROTEIN RV1973"/>
    <property type="match status" value="1"/>
</dbReference>
<dbReference type="GO" id="GO:0016020">
    <property type="term" value="C:membrane"/>
    <property type="evidence" value="ECO:0007669"/>
    <property type="project" value="UniProtKB-SubCell"/>
</dbReference>
<accession>A0A853C1F2</accession>
<keyword evidence="2" id="KW-0472">Membrane</keyword>
<organism evidence="3 4">
    <name type="scientific">Nocardioides thalensis</name>
    <dbReference type="NCBI Taxonomy" id="1914755"/>
    <lineage>
        <taxon>Bacteria</taxon>
        <taxon>Bacillati</taxon>
        <taxon>Actinomycetota</taxon>
        <taxon>Actinomycetes</taxon>
        <taxon>Propionibacteriales</taxon>
        <taxon>Nocardioidaceae</taxon>
        <taxon>Nocardioides</taxon>
    </lineage>
</organism>
<proteinExistence type="predicted"/>
<evidence type="ECO:0000256" key="1">
    <source>
        <dbReference type="ARBA" id="ARBA00004370"/>
    </source>
</evidence>
<dbReference type="Proteomes" id="UP000530424">
    <property type="component" value="Unassembled WGS sequence"/>
</dbReference>
<evidence type="ECO:0008006" key="5">
    <source>
        <dbReference type="Google" id="ProtNLM"/>
    </source>
</evidence>